<reference evidence="1 2" key="1">
    <citation type="submission" date="2023-11" db="EMBL/GenBank/DDBJ databases">
        <authorList>
            <person name="Val-Calvo J."/>
            <person name="Scortti M."/>
            <person name="Vazquez-Boland J."/>
        </authorList>
    </citation>
    <scope>NUCLEOTIDE SEQUENCE [LARGE SCALE GENOMIC DNA]</scope>
    <source>
        <strain evidence="1 2">PAM 2766</strain>
    </source>
</reference>
<gene>
    <name evidence="1" type="ORF">ABEU20_004852</name>
</gene>
<protein>
    <recommendedName>
        <fullName evidence="3">Lipoprotein</fullName>
    </recommendedName>
</protein>
<dbReference type="EMBL" id="JBDLNV010000009">
    <property type="protein sequence ID" value="MFM1726227.1"/>
    <property type="molecule type" value="Genomic_DNA"/>
</dbReference>
<keyword evidence="2" id="KW-1185">Reference proteome</keyword>
<dbReference type="Proteomes" id="UP001629745">
    <property type="component" value="Unassembled WGS sequence"/>
</dbReference>
<proteinExistence type="predicted"/>
<accession>A0ABW9FLY5</accession>
<sequence length="204" mass="21470">MVGRPKHTGWMLAAAVAILVTGCGSGGDDEIGFPEAGFTRQEGGRALTLPDPDTVTDSRLELGISWAGEAVLPAEGTTTCRHVTYPRGSGEYWEYEVATSDFADYDGGGELPGRDFAVRAALGIRSETEDRTDAVDIVFSGPGGSHHRLGGTREDGLSVSVSADHTALTFMINSLATSIDREPRWTAAAGTIHCGEIVEVTSGR</sequence>
<organism evidence="1 2">
    <name type="scientific">Rhodococcus parequi</name>
    <dbReference type="NCBI Taxonomy" id="3137122"/>
    <lineage>
        <taxon>Bacteria</taxon>
        <taxon>Bacillati</taxon>
        <taxon>Actinomycetota</taxon>
        <taxon>Actinomycetes</taxon>
        <taxon>Mycobacteriales</taxon>
        <taxon>Nocardiaceae</taxon>
        <taxon>Rhodococcus</taxon>
    </lineage>
</organism>
<evidence type="ECO:0008006" key="3">
    <source>
        <dbReference type="Google" id="ProtNLM"/>
    </source>
</evidence>
<name>A0ABW9FLY5_9NOCA</name>
<comment type="caution">
    <text evidence="1">The sequence shown here is derived from an EMBL/GenBank/DDBJ whole genome shotgun (WGS) entry which is preliminary data.</text>
</comment>
<dbReference type="RefSeq" id="WP_420166682.1">
    <property type="nucleotide sequence ID" value="NZ_JBDLNV010000009.1"/>
</dbReference>
<dbReference type="PROSITE" id="PS51257">
    <property type="entry name" value="PROKAR_LIPOPROTEIN"/>
    <property type="match status" value="1"/>
</dbReference>
<evidence type="ECO:0000313" key="2">
    <source>
        <dbReference type="Proteomes" id="UP001629745"/>
    </source>
</evidence>
<evidence type="ECO:0000313" key="1">
    <source>
        <dbReference type="EMBL" id="MFM1726227.1"/>
    </source>
</evidence>